<sequence length="371" mass="40160">MDECAACADGILDSLRQLLNALACLVPGPVGQNVATDATDARSLPALSKALKRLWFETNLEAEDWCEERQAIWLSQLLLILAGSREAILSFYAAGLLLCNSLQCFARVLYPHVGMELDEPWLQNLLAVQTAVERDFQQELQYLPADHLGGSKRDAIVSTNRLPALFRRMFDLEGHKLTPAQKGGLAVALVLPGTGLLTAGGLGAALLLRKARQARSEDDPLERLFSRCLEEARGILVRKNSPVEVTYLPGSSGGPSKVKVCVQARESMVPSVPLGSLGNHGVNVAVLQLGQSCKLRPRGSEVLVLRAFRPSLINEPLMEAVELRRGAKVLLVPHENQLKCYVRKEAASRNLEATQPAESNGTGASDVQGCC</sequence>
<organism evidence="3 4">
    <name type="scientific">Effrenium voratum</name>
    <dbReference type="NCBI Taxonomy" id="2562239"/>
    <lineage>
        <taxon>Eukaryota</taxon>
        <taxon>Sar</taxon>
        <taxon>Alveolata</taxon>
        <taxon>Dinophyceae</taxon>
        <taxon>Suessiales</taxon>
        <taxon>Symbiodiniaceae</taxon>
        <taxon>Effrenium</taxon>
    </lineage>
</organism>
<keyword evidence="2" id="KW-1133">Transmembrane helix</keyword>
<reference evidence="3" key="1">
    <citation type="submission" date="2023-08" db="EMBL/GenBank/DDBJ databases">
        <authorList>
            <person name="Chen Y."/>
            <person name="Shah S."/>
            <person name="Dougan E. K."/>
            <person name="Thang M."/>
            <person name="Chan C."/>
        </authorList>
    </citation>
    <scope>NUCLEOTIDE SEQUENCE</scope>
</reference>
<protein>
    <submittedName>
        <fullName evidence="3">Uncharacterized protein</fullName>
    </submittedName>
</protein>
<evidence type="ECO:0000313" key="3">
    <source>
        <dbReference type="EMBL" id="CAJ1385020.1"/>
    </source>
</evidence>
<evidence type="ECO:0000256" key="1">
    <source>
        <dbReference type="SAM" id="MobiDB-lite"/>
    </source>
</evidence>
<evidence type="ECO:0000256" key="2">
    <source>
        <dbReference type="SAM" id="Phobius"/>
    </source>
</evidence>
<accession>A0AA36MT76</accession>
<feature type="transmembrane region" description="Helical" evidence="2">
    <location>
        <begin position="185"/>
        <end position="208"/>
    </location>
</feature>
<proteinExistence type="predicted"/>
<gene>
    <name evidence="3" type="ORF">EVOR1521_LOCUS11715</name>
</gene>
<keyword evidence="4" id="KW-1185">Reference proteome</keyword>
<keyword evidence="2" id="KW-0472">Membrane</keyword>
<dbReference type="AlphaFoldDB" id="A0AA36MT76"/>
<keyword evidence="2" id="KW-0812">Transmembrane</keyword>
<feature type="region of interest" description="Disordered" evidence="1">
    <location>
        <begin position="351"/>
        <end position="371"/>
    </location>
</feature>
<name>A0AA36MT76_9DINO</name>
<evidence type="ECO:0000313" key="4">
    <source>
        <dbReference type="Proteomes" id="UP001178507"/>
    </source>
</evidence>
<feature type="compositionally biased region" description="Polar residues" evidence="1">
    <location>
        <begin position="351"/>
        <end position="365"/>
    </location>
</feature>
<dbReference type="Proteomes" id="UP001178507">
    <property type="component" value="Unassembled WGS sequence"/>
</dbReference>
<comment type="caution">
    <text evidence="3">The sequence shown here is derived from an EMBL/GenBank/DDBJ whole genome shotgun (WGS) entry which is preliminary data.</text>
</comment>
<dbReference type="EMBL" id="CAUJNA010001180">
    <property type="protein sequence ID" value="CAJ1385020.1"/>
    <property type="molecule type" value="Genomic_DNA"/>
</dbReference>